<dbReference type="InterPro" id="IPR043472">
    <property type="entry name" value="Macro_dom-like"/>
</dbReference>
<dbReference type="PRINTS" id="PR00481">
    <property type="entry name" value="LAMNOPPTDASE"/>
</dbReference>
<gene>
    <name evidence="7" type="ORF">GCM10009118_33280</name>
</gene>
<evidence type="ECO:0000256" key="5">
    <source>
        <dbReference type="ARBA" id="ARBA00023211"/>
    </source>
</evidence>
<dbReference type="Proteomes" id="UP001501126">
    <property type="component" value="Unassembled WGS sequence"/>
</dbReference>
<evidence type="ECO:0000256" key="4">
    <source>
        <dbReference type="ARBA" id="ARBA00022801"/>
    </source>
</evidence>
<name>A0ABP3Y7W7_9FLAO</name>
<dbReference type="CDD" id="cd00433">
    <property type="entry name" value="Peptidase_M17"/>
    <property type="match status" value="1"/>
</dbReference>
<sequence>MQPEIYSKQVADIAACQVILLDERGVDALKTERIPSEVIAFLNEFSGSKEDFDFVKTGKQWIFVAKVKSHSEKNRMYGYQVRKKLEKAVEEIEITGAEGAAIEVAEGLALANYQFLKYRSDRQEKEFSLRKIAVLDGNEKEIEIVNNTIRAVYWSRDLVNEPHSYLTATQLSKEIEEKLAPVGVHVTVLEKHQIESLKLGGLIAVNLGSEEPPTFSVIEYKPDAAVNKQPVVLVGKGIVYDTGGLSLKPTAHSMDIMKSDMGGAACMVGTMMSVALNKLPVHVICIIPATDNRPGKNAYAPGDVITMYNGKTVEVKNTDAEGRMVLADALSYGDKYSPELVIDAATLTGAAVRAIGTRAACVMGNAAQEVIDNLVAAGNEVHERLVQLPFWDEYAEEMKSDIADLNNLGGPYAGMITAGKFLEHFTKNPYIHIDIAGPAFLEAEDGYRGKGGTGTGVRLLTRFLANYTDGK</sequence>
<evidence type="ECO:0000256" key="2">
    <source>
        <dbReference type="ARBA" id="ARBA00022438"/>
    </source>
</evidence>
<dbReference type="RefSeq" id="WP_343790733.1">
    <property type="nucleotide sequence ID" value="NZ_BAAAFH010000022.1"/>
</dbReference>
<evidence type="ECO:0000259" key="6">
    <source>
        <dbReference type="PROSITE" id="PS00631"/>
    </source>
</evidence>
<dbReference type="SUPFAM" id="SSF53187">
    <property type="entry name" value="Zn-dependent exopeptidases"/>
    <property type="match status" value="1"/>
</dbReference>
<keyword evidence="3" id="KW-0645">Protease</keyword>
<keyword evidence="4" id="KW-0378">Hydrolase</keyword>
<dbReference type="PANTHER" id="PTHR11963">
    <property type="entry name" value="LEUCINE AMINOPEPTIDASE-RELATED"/>
    <property type="match status" value="1"/>
</dbReference>
<dbReference type="InterPro" id="IPR000819">
    <property type="entry name" value="Peptidase_M17_C"/>
</dbReference>
<dbReference type="PROSITE" id="PS00631">
    <property type="entry name" value="CYTOSOL_AP"/>
    <property type="match status" value="1"/>
</dbReference>
<proteinExistence type="inferred from homology"/>
<organism evidence="7 8">
    <name type="scientific">Wandonia haliotis</name>
    <dbReference type="NCBI Taxonomy" id="574963"/>
    <lineage>
        <taxon>Bacteria</taxon>
        <taxon>Pseudomonadati</taxon>
        <taxon>Bacteroidota</taxon>
        <taxon>Flavobacteriia</taxon>
        <taxon>Flavobacteriales</taxon>
        <taxon>Crocinitomicaceae</taxon>
        <taxon>Wandonia</taxon>
    </lineage>
</organism>
<dbReference type="EMBL" id="BAAAFH010000022">
    <property type="protein sequence ID" value="GAA0876918.1"/>
    <property type="molecule type" value="Genomic_DNA"/>
</dbReference>
<keyword evidence="5" id="KW-0464">Manganese</keyword>
<keyword evidence="8" id="KW-1185">Reference proteome</keyword>
<comment type="caution">
    <text evidence="7">The sequence shown here is derived from an EMBL/GenBank/DDBJ whole genome shotgun (WGS) entry which is preliminary data.</text>
</comment>
<evidence type="ECO:0000256" key="3">
    <source>
        <dbReference type="ARBA" id="ARBA00022670"/>
    </source>
</evidence>
<dbReference type="Gene3D" id="3.40.220.10">
    <property type="entry name" value="Leucine Aminopeptidase, subunit E, domain 1"/>
    <property type="match status" value="1"/>
</dbReference>
<keyword evidence="2" id="KW-0031">Aminopeptidase</keyword>
<dbReference type="PANTHER" id="PTHR11963:SF23">
    <property type="entry name" value="CYTOSOL AMINOPEPTIDASE"/>
    <property type="match status" value="1"/>
</dbReference>
<reference evidence="8" key="1">
    <citation type="journal article" date="2019" name="Int. J. Syst. Evol. Microbiol.">
        <title>The Global Catalogue of Microorganisms (GCM) 10K type strain sequencing project: providing services to taxonomists for standard genome sequencing and annotation.</title>
        <authorList>
            <consortium name="The Broad Institute Genomics Platform"/>
            <consortium name="The Broad Institute Genome Sequencing Center for Infectious Disease"/>
            <person name="Wu L."/>
            <person name="Ma J."/>
        </authorList>
    </citation>
    <scope>NUCLEOTIDE SEQUENCE [LARGE SCALE GENOMIC DNA]</scope>
    <source>
        <strain evidence="8">JCM 16083</strain>
    </source>
</reference>
<dbReference type="Gene3D" id="3.40.630.10">
    <property type="entry name" value="Zn peptidases"/>
    <property type="match status" value="1"/>
</dbReference>
<evidence type="ECO:0000256" key="1">
    <source>
        <dbReference type="ARBA" id="ARBA00009528"/>
    </source>
</evidence>
<evidence type="ECO:0000313" key="8">
    <source>
        <dbReference type="Proteomes" id="UP001501126"/>
    </source>
</evidence>
<evidence type="ECO:0000313" key="7">
    <source>
        <dbReference type="EMBL" id="GAA0876918.1"/>
    </source>
</evidence>
<accession>A0ABP3Y7W7</accession>
<comment type="similarity">
    <text evidence="1">Belongs to the peptidase M17 family.</text>
</comment>
<feature type="domain" description="Cytosol aminopeptidase" evidence="6">
    <location>
        <begin position="317"/>
        <end position="324"/>
    </location>
</feature>
<protein>
    <recommendedName>
        <fullName evidence="6">Cytosol aminopeptidase domain-containing protein</fullName>
    </recommendedName>
</protein>
<dbReference type="Pfam" id="PF00883">
    <property type="entry name" value="Peptidase_M17"/>
    <property type="match status" value="1"/>
</dbReference>
<dbReference type="InterPro" id="IPR011356">
    <property type="entry name" value="Leucine_aapep/pepB"/>
</dbReference>